<name>A0ABD5WQG7_9EURY</name>
<keyword evidence="2 6" id="KW-0645">Protease</keyword>
<evidence type="ECO:0000259" key="9">
    <source>
        <dbReference type="Pfam" id="PF00082"/>
    </source>
</evidence>
<feature type="domain" description="Peptidase S8/S53" evidence="9">
    <location>
        <begin position="256"/>
        <end position="393"/>
    </location>
</feature>
<comment type="similarity">
    <text evidence="1 6 7">Belongs to the peptidase S8 family.</text>
</comment>
<dbReference type="PANTHER" id="PTHR43806">
    <property type="entry name" value="PEPTIDASE S8"/>
    <property type="match status" value="1"/>
</dbReference>
<sequence>MSRGRFSAVALSILLVVSAATAAVPASAFAPNGPPAVTGDLAEDTTGNDATTTLTETATATVNETTATTVAETTTTTATETTATTADDGTTATTADDGTTVAETTTTETTTTTAVNETTTTTTSTATRDATKESEPAARKSNPKVSSSVLDSVESARSGPSTDTASGTDFVEVVVRATPGSGDEAVGLVGTNGGDVQARYENLVQARVPASAVTALADSAAVEFVRQPHRPETNEITSEGLSNMDVGTVHDAGVTGENVTVAVIDAGFNVSNPEIADQLVDWRNFDATDPRQMSNATGEHGTATAELVADTAPNASIIAVKVSSTVQLYEAIDWLEQNTSTDVATMSLSWYNVGPLDGTAYMNQRIDQSIQSGTTWFTSAGNDGDGDHWHGQWSDPDGDDVMSFEGSDELMNVTPAGGSGQVSIALSWNDWNERNEDYDLKLVNETGAVVDYSTNVQNGTQSPTEYIYADVSQPVYLSIENWNANESSTFDIFFRGSSNPEYWTKGRSVTVPGTGRNIVTVGAAHYSDNELESFSSRGPTIDGRVKPDVVAPDGVTTSVYDSFYGTSASTPYTAGVAALMLDANRSLTPAGVKGRLTSTAVPLRGTEPNNRTGYGLVDADGAVSSVAEPYPDIVTYSGRFDETDGTAAAGHEVNAYALDSSKSYENVTSANGQFEVRASGTDGEYVLGYFQGDLDRKGSEFMARDGSPDLHAFDIVNGTSSEYVGEGRSPARTS</sequence>
<dbReference type="InterPro" id="IPR036852">
    <property type="entry name" value="Peptidase_S8/S53_dom_sf"/>
</dbReference>
<evidence type="ECO:0000256" key="2">
    <source>
        <dbReference type="ARBA" id="ARBA00022670"/>
    </source>
</evidence>
<dbReference type="PANTHER" id="PTHR43806:SF11">
    <property type="entry name" value="CEREVISIN-RELATED"/>
    <property type="match status" value="1"/>
</dbReference>
<dbReference type="PRINTS" id="PR00723">
    <property type="entry name" value="SUBTILISIN"/>
</dbReference>
<dbReference type="Pfam" id="PF00082">
    <property type="entry name" value="Peptidase_S8"/>
    <property type="match status" value="2"/>
</dbReference>
<feature type="active site" description="Charge relay system" evidence="5 6">
    <location>
        <position position="300"/>
    </location>
</feature>
<dbReference type="GO" id="GO:0006508">
    <property type="term" value="P:proteolysis"/>
    <property type="evidence" value="ECO:0007669"/>
    <property type="project" value="UniProtKB-KW"/>
</dbReference>
<protein>
    <submittedName>
        <fullName evidence="10">S8 family serine peptidase</fullName>
    </submittedName>
</protein>
<reference evidence="10 11" key="1">
    <citation type="journal article" date="2019" name="Int. J. Syst. Evol. Microbiol.">
        <title>The Global Catalogue of Microorganisms (GCM) 10K type strain sequencing project: providing services to taxonomists for standard genome sequencing and annotation.</title>
        <authorList>
            <consortium name="The Broad Institute Genomics Platform"/>
            <consortium name="The Broad Institute Genome Sequencing Center for Infectious Disease"/>
            <person name="Wu L."/>
            <person name="Ma J."/>
        </authorList>
    </citation>
    <scope>NUCLEOTIDE SEQUENCE [LARGE SCALE GENOMIC DNA]</scope>
    <source>
        <strain evidence="10 11">DT72</strain>
    </source>
</reference>
<gene>
    <name evidence="10" type="ORF">ACFQJ6_19855</name>
</gene>
<feature type="domain" description="Peptidase S8/S53" evidence="9">
    <location>
        <begin position="505"/>
        <end position="615"/>
    </location>
</feature>
<dbReference type="AlphaFoldDB" id="A0ABD5WQG7"/>
<evidence type="ECO:0000256" key="1">
    <source>
        <dbReference type="ARBA" id="ARBA00011073"/>
    </source>
</evidence>
<feature type="compositionally biased region" description="Basic and acidic residues" evidence="8">
    <location>
        <begin position="129"/>
        <end position="138"/>
    </location>
</feature>
<dbReference type="InterPro" id="IPR015500">
    <property type="entry name" value="Peptidase_S8_subtilisin-rel"/>
</dbReference>
<dbReference type="RefSeq" id="WP_382210226.1">
    <property type="nucleotide sequence ID" value="NZ_JBHSZH010000005.1"/>
</dbReference>
<accession>A0ABD5WQG7</accession>
<evidence type="ECO:0000256" key="8">
    <source>
        <dbReference type="SAM" id="MobiDB-lite"/>
    </source>
</evidence>
<organism evidence="10 11">
    <name type="scientific">Halorussus caseinilyticus</name>
    <dbReference type="NCBI Taxonomy" id="3034025"/>
    <lineage>
        <taxon>Archaea</taxon>
        <taxon>Methanobacteriati</taxon>
        <taxon>Methanobacteriota</taxon>
        <taxon>Stenosarchaea group</taxon>
        <taxon>Halobacteria</taxon>
        <taxon>Halobacteriales</taxon>
        <taxon>Haladaptataceae</taxon>
        <taxon>Halorussus</taxon>
    </lineage>
</organism>
<dbReference type="Proteomes" id="UP001596407">
    <property type="component" value="Unassembled WGS sequence"/>
</dbReference>
<proteinExistence type="inferred from homology"/>
<evidence type="ECO:0000256" key="7">
    <source>
        <dbReference type="RuleBase" id="RU003355"/>
    </source>
</evidence>
<dbReference type="InterPro" id="IPR023828">
    <property type="entry name" value="Peptidase_S8_Ser-AS"/>
</dbReference>
<dbReference type="PROSITE" id="PS00136">
    <property type="entry name" value="SUBTILASE_ASP"/>
    <property type="match status" value="1"/>
</dbReference>
<evidence type="ECO:0000313" key="11">
    <source>
        <dbReference type="Proteomes" id="UP001596407"/>
    </source>
</evidence>
<keyword evidence="4 6" id="KW-0720">Serine protease</keyword>
<keyword evidence="11" id="KW-1185">Reference proteome</keyword>
<keyword evidence="3 6" id="KW-0378">Hydrolase</keyword>
<feature type="region of interest" description="Disordered" evidence="8">
    <location>
        <begin position="70"/>
        <end position="167"/>
    </location>
</feature>
<dbReference type="InterPro" id="IPR023827">
    <property type="entry name" value="Peptidase_S8_Asp-AS"/>
</dbReference>
<evidence type="ECO:0000256" key="4">
    <source>
        <dbReference type="ARBA" id="ARBA00022825"/>
    </source>
</evidence>
<dbReference type="EMBL" id="JBHSZH010000005">
    <property type="protein sequence ID" value="MFC7082010.1"/>
    <property type="molecule type" value="Genomic_DNA"/>
</dbReference>
<dbReference type="Gene3D" id="3.40.50.200">
    <property type="entry name" value="Peptidase S8/S53 domain"/>
    <property type="match status" value="2"/>
</dbReference>
<comment type="caution">
    <text evidence="10">The sequence shown here is derived from an EMBL/GenBank/DDBJ whole genome shotgun (WGS) entry which is preliminary data.</text>
</comment>
<dbReference type="SUPFAM" id="SSF52743">
    <property type="entry name" value="Subtilisin-like"/>
    <property type="match status" value="1"/>
</dbReference>
<evidence type="ECO:0000313" key="10">
    <source>
        <dbReference type="EMBL" id="MFC7082010.1"/>
    </source>
</evidence>
<feature type="compositionally biased region" description="Low complexity" evidence="8">
    <location>
        <begin position="70"/>
        <end position="128"/>
    </location>
</feature>
<dbReference type="PROSITE" id="PS00138">
    <property type="entry name" value="SUBTILASE_SER"/>
    <property type="match status" value="1"/>
</dbReference>
<evidence type="ECO:0000256" key="5">
    <source>
        <dbReference type="PIRSR" id="PIRSR615500-1"/>
    </source>
</evidence>
<feature type="compositionally biased region" description="Polar residues" evidence="8">
    <location>
        <begin position="158"/>
        <end position="167"/>
    </location>
</feature>
<feature type="active site" description="Charge relay system" evidence="5 6">
    <location>
        <position position="265"/>
    </location>
</feature>
<evidence type="ECO:0000256" key="3">
    <source>
        <dbReference type="ARBA" id="ARBA00022801"/>
    </source>
</evidence>
<dbReference type="InterPro" id="IPR000209">
    <property type="entry name" value="Peptidase_S8/S53_dom"/>
</dbReference>
<feature type="active site" description="Charge relay system" evidence="5 6">
    <location>
        <position position="567"/>
    </location>
</feature>
<feature type="region of interest" description="Disordered" evidence="8">
    <location>
        <begin position="28"/>
        <end position="48"/>
    </location>
</feature>
<dbReference type="InterPro" id="IPR050131">
    <property type="entry name" value="Peptidase_S8_subtilisin-like"/>
</dbReference>
<dbReference type="PROSITE" id="PS51892">
    <property type="entry name" value="SUBTILASE"/>
    <property type="match status" value="1"/>
</dbReference>
<evidence type="ECO:0000256" key="6">
    <source>
        <dbReference type="PROSITE-ProRule" id="PRU01240"/>
    </source>
</evidence>
<dbReference type="GO" id="GO:0004252">
    <property type="term" value="F:serine-type endopeptidase activity"/>
    <property type="evidence" value="ECO:0007669"/>
    <property type="project" value="UniProtKB-UniRule"/>
</dbReference>